<dbReference type="GO" id="GO:0035527">
    <property type="term" value="F:3-hydroxypropionate dehydrogenase (NADP+) activity"/>
    <property type="evidence" value="ECO:0007669"/>
    <property type="project" value="UniProtKB-EC"/>
</dbReference>
<evidence type="ECO:0000256" key="4">
    <source>
        <dbReference type="ARBA" id="ARBA00044050"/>
    </source>
</evidence>
<comment type="similarity">
    <text evidence="1 11">Belongs to the short-chain dehydrogenases/reductases (SDR) family.</text>
</comment>
<keyword evidence="13" id="KW-1185">Reference proteome</keyword>
<organism evidence="12 13">
    <name type="scientific">Devosia geojensis</name>
    <dbReference type="NCBI Taxonomy" id="443610"/>
    <lineage>
        <taxon>Bacteria</taxon>
        <taxon>Pseudomonadati</taxon>
        <taxon>Pseudomonadota</taxon>
        <taxon>Alphaproteobacteria</taxon>
        <taxon>Hyphomicrobiales</taxon>
        <taxon>Devosiaceae</taxon>
        <taxon>Devosia</taxon>
    </lineage>
</organism>
<dbReference type="EMBL" id="JZEX01000013">
    <property type="protein sequence ID" value="KKB13693.1"/>
    <property type="molecule type" value="Genomic_DNA"/>
</dbReference>
<dbReference type="EC" id="1.1.1.298" evidence="4"/>
<dbReference type="PIRSF" id="PIRSF000126">
    <property type="entry name" value="11-beta-HSD1"/>
    <property type="match status" value="1"/>
</dbReference>
<accession>A0A0F5FXZ1</accession>
<dbReference type="PROSITE" id="PS00061">
    <property type="entry name" value="ADH_SHORT"/>
    <property type="match status" value="1"/>
</dbReference>
<evidence type="ECO:0000256" key="11">
    <source>
        <dbReference type="RuleBase" id="RU000363"/>
    </source>
</evidence>
<dbReference type="OrthoDB" id="9810734at2"/>
<dbReference type="InterPro" id="IPR036291">
    <property type="entry name" value="NAD(P)-bd_dom_sf"/>
</dbReference>
<evidence type="ECO:0000256" key="9">
    <source>
        <dbReference type="ARBA" id="ARBA00045650"/>
    </source>
</evidence>
<proteinExistence type="inferred from homology"/>
<dbReference type="AlphaFoldDB" id="A0A0F5FXZ1"/>
<name>A0A0F5FXZ1_9HYPH</name>
<evidence type="ECO:0000256" key="7">
    <source>
        <dbReference type="ARBA" id="ARBA00044271"/>
    </source>
</evidence>
<evidence type="ECO:0000256" key="10">
    <source>
        <dbReference type="ARBA" id="ARBA00047274"/>
    </source>
</evidence>
<evidence type="ECO:0000256" key="8">
    <source>
        <dbReference type="ARBA" id="ARBA00044349"/>
    </source>
</evidence>
<evidence type="ECO:0000256" key="1">
    <source>
        <dbReference type="ARBA" id="ARBA00006484"/>
    </source>
</evidence>
<dbReference type="PRINTS" id="PR00080">
    <property type="entry name" value="SDRFAMILY"/>
</dbReference>
<dbReference type="STRING" id="443610.VE25_00640"/>
<dbReference type="Proteomes" id="UP000033632">
    <property type="component" value="Unassembled WGS sequence"/>
</dbReference>
<dbReference type="Pfam" id="PF00106">
    <property type="entry name" value="adh_short"/>
    <property type="match status" value="1"/>
</dbReference>
<dbReference type="RefSeq" id="WP_046106648.1">
    <property type="nucleotide sequence ID" value="NZ_JZEX01000013.1"/>
</dbReference>
<reference evidence="12 13" key="1">
    <citation type="submission" date="2015-03" db="EMBL/GenBank/DDBJ databases">
        <authorList>
            <person name="Hassan Y.I."/>
            <person name="Lepp D."/>
            <person name="Li X.-Z."/>
            <person name="Zhou T."/>
        </authorList>
    </citation>
    <scope>NUCLEOTIDE SEQUENCE [LARGE SCALE GENOMIC DNA]</scope>
    <source>
        <strain evidence="12 13">BD-c194</strain>
    </source>
</reference>
<sequence>MAGNFKPVAVVTGASSGIGAGYARRLAARGYDLALVARRVERLELLARELGEAHGTQVEVIGADLGQEADIARIEQWLAGNPAVTMLVNNAGTSRMGGTGALTDADVAAMLTINVTALTRLTRAVLPGFVARNEGAVVNIASALALHSLPLVSIYSGTKAYVLGFSRGLQEEVAGTNVRVQVVLPAAVATEIYDGTILPLEQLPPEIVMSVDDMVDASLAGLDRGEGITLPSVADGALWDAYDAARFELFTATQNGTPAARYKSGQAA</sequence>
<gene>
    <name evidence="12" type="ORF">VE25_00640</name>
</gene>
<evidence type="ECO:0000256" key="5">
    <source>
        <dbReference type="ARBA" id="ARBA00044059"/>
    </source>
</evidence>
<comment type="function">
    <text evidence="9">NADP-dependent dehydrogenase with broad substrate specificity acting on 3-hydroxy acids. Catalyzes the NADP-dependent oxidation of L-allo-threonine to L-2-amino-3-keto-butyrate, which is spontaneously decarboxylated into aminoacetone. Also acts on D-threonine, L-serine, D-serine, D-3-hydroxyisobutyrate, L-3-hydroxyisobutyrate, D-glycerate and L-glycerate. Able to catalyze the reduction of the malonic semialdehyde to 3-hydroxypropionic acid. YdfG is apparently supplementing RutE, the presumed malonic semialdehyde reductase involved in pyrimidine degradation since both are able to detoxify malonic semialdehyde.</text>
</comment>
<dbReference type="EC" id="1.1.1.381" evidence="5"/>
<protein>
    <recommendedName>
        <fullName evidence="6">NADP-dependent 3-hydroxy acid dehydrogenase YdfG</fullName>
        <ecNumber evidence="4">1.1.1.298</ecNumber>
        <ecNumber evidence="5">1.1.1.381</ecNumber>
    </recommendedName>
    <alternativeName>
        <fullName evidence="8">L-allo-threonine dehydrogenase</fullName>
    </alternativeName>
    <alternativeName>
        <fullName evidence="7">Malonic semialdehyde reductase</fullName>
    </alternativeName>
</protein>
<dbReference type="PRINTS" id="PR00081">
    <property type="entry name" value="GDHRDH"/>
</dbReference>
<dbReference type="SUPFAM" id="SSF51735">
    <property type="entry name" value="NAD(P)-binding Rossmann-fold domains"/>
    <property type="match status" value="1"/>
</dbReference>
<dbReference type="Gene3D" id="3.40.50.720">
    <property type="entry name" value="NAD(P)-binding Rossmann-like Domain"/>
    <property type="match status" value="1"/>
</dbReference>
<dbReference type="InterPro" id="IPR002347">
    <property type="entry name" value="SDR_fam"/>
</dbReference>
<dbReference type="PATRIC" id="fig|443610.3.peg.1526"/>
<comment type="caution">
    <text evidence="12">The sequence shown here is derived from an EMBL/GenBank/DDBJ whole genome shotgun (WGS) entry which is preliminary data.</text>
</comment>
<evidence type="ECO:0000313" key="13">
    <source>
        <dbReference type="Proteomes" id="UP000033632"/>
    </source>
</evidence>
<comment type="catalytic activity">
    <reaction evidence="3">
        <text>L-allo-threonine + NADP(+) = aminoacetone + CO2 + NADPH</text>
        <dbReference type="Rhea" id="RHEA:43524"/>
        <dbReference type="ChEBI" id="CHEBI:16526"/>
        <dbReference type="ChEBI" id="CHEBI:57783"/>
        <dbReference type="ChEBI" id="CHEBI:58320"/>
        <dbReference type="ChEBI" id="CHEBI:58349"/>
        <dbReference type="ChEBI" id="CHEBI:58585"/>
        <dbReference type="EC" id="1.1.1.381"/>
    </reaction>
</comment>
<evidence type="ECO:0000256" key="6">
    <source>
        <dbReference type="ARBA" id="ARBA00044065"/>
    </source>
</evidence>
<evidence type="ECO:0000256" key="3">
    <source>
        <dbReference type="ARBA" id="ARBA00043812"/>
    </source>
</evidence>
<evidence type="ECO:0000313" key="12">
    <source>
        <dbReference type="EMBL" id="KKB13693.1"/>
    </source>
</evidence>
<dbReference type="PANTHER" id="PTHR43086:SF3">
    <property type="entry name" value="NADP-DEPENDENT 3-HYDROXY ACID DEHYDROGENASE YDFG"/>
    <property type="match status" value="1"/>
</dbReference>
<dbReference type="InterPro" id="IPR020904">
    <property type="entry name" value="Sc_DH/Rdtase_CS"/>
</dbReference>
<dbReference type="PANTHER" id="PTHR43086">
    <property type="entry name" value="VERY-LONG-CHAIN 3-OXOOACYL-COA REDUCTASE"/>
    <property type="match status" value="1"/>
</dbReference>
<evidence type="ECO:0000256" key="2">
    <source>
        <dbReference type="ARBA" id="ARBA00023002"/>
    </source>
</evidence>
<comment type="catalytic activity">
    <reaction evidence="10">
        <text>3-hydroxypropanoate + NADP(+) = 3-oxopropanoate + NADPH + H(+)</text>
        <dbReference type="Rhea" id="RHEA:26438"/>
        <dbReference type="ChEBI" id="CHEBI:15378"/>
        <dbReference type="ChEBI" id="CHEBI:16510"/>
        <dbReference type="ChEBI" id="CHEBI:33190"/>
        <dbReference type="ChEBI" id="CHEBI:57783"/>
        <dbReference type="ChEBI" id="CHEBI:58349"/>
        <dbReference type="EC" id="1.1.1.298"/>
    </reaction>
</comment>
<keyword evidence="2" id="KW-0560">Oxidoreductase</keyword>